<keyword evidence="7" id="KW-1185">Reference proteome</keyword>
<evidence type="ECO:0000256" key="4">
    <source>
        <dbReference type="SAM" id="MobiDB-lite"/>
    </source>
</evidence>
<dbReference type="Proteomes" id="UP000182658">
    <property type="component" value="Unassembled WGS sequence"/>
</dbReference>
<gene>
    <name evidence="6" type="ORF">CONLIGDRAFT_569137</name>
</gene>
<dbReference type="EMBL" id="KV875094">
    <property type="protein sequence ID" value="OIW33860.1"/>
    <property type="molecule type" value="Genomic_DNA"/>
</dbReference>
<evidence type="ECO:0000256" key="2">
    <source>
        <dbReference type="ARBA" id="ARBA00022980"/>
    </source>
</evidence>
<protein>
    <submittedName>
        <fullName evidence="6">Ribosomal protein L28e</fullName>
    </submittedName>
</protein>
<name>A0A1J7JWT3_9PEZI</name>
<dbReference type="GO" id="GO:0006412">
    <property type="term" value="P:translation"/>
    <property type="evidence" value="ECO:0007669"/>
    <property type="project" value="InterPro"/>
</dbReference>
<dbReference type="GO" id="GO:0005840">
    <property type="term" value="C:ribosome"/>
    <property type="evidence" value="ECO:0007669"/>
    <property type="project" value="UniProtKB-KW"/>
</dbReference>
<evidence type="ECO:0000256" key="3">
    <source>
        <dbReference type="ARBA" id="ARBA00023274"/>
    </source>
</evidence>
<accession>A0A1J7JWT3</accession>
<feature type="region of interest" description="Disordered" evidence="4">
    <location>
        <begin position="124"/>
        <end position="154"/>
    </location>
</feature>
<dbReference type="InParanoid" id="A0A1J7JWT3"/>
<dbReference type="Pfam" id="PF01778">
    <property type="entry name" value="Ribosomal_L28e"/>
    <property type="match status" value="1"/>
</dbReference>
<dbReference type="GO" id="GO:0003735">
    <property type="term" value="F:structural constituent of ribosome"/>
    <property type="evidence" value="ECO:0007669"/>
    <property type="project" value="InterPro"/>
</dbReference>
<dbReference type="OrthoDB" id="338850at2759"/>
<dbReference type="FunFam" id="3.30.390.110:FF:000002">
    <property type="entry name" value="60S ribosomal protein L28"/>
    <property type="match status" value="1"/>
</dbReference>
<dbReference type="AlphaFoldDB" id="A0A1J7JWT3"/>
<dbReference type="InterPro" id="IPR029004">
    <property type="entry name" value="Ribosomal_eL28/Mak16"/>
</dbReference>
<dbReference type="PANTHER" id="PTHR10544">
    <property type="entry name" value="60S RIBOSOMAL PROTEIN L28"/>
    <property type="match status" value="1"/>
</dbReference>
<reference evidence="6 7" key="1">
    <citation type="submission" date="2016-10" db="EMBL/GenBank/DDBJ databases">
        <title>Draft genome sequence of Coniochaeta ligniaria NRRL30616, a lignocellulolytic fungus for bioabatement of inhibitors in plant biomass hydrolysates.</title>
        <authorList>
            <consortium name="DOE Joint Genome Institute"/>
            <person name="Jimenez D.J."/>
            <person name="Hector R.E."/>
            <person name="Riley R."/>
            <person name="Sun H."/>
            <person name="Grigoriev I.V."/>
            <person name="Van Elsas J.D."/>
            <person name="Nichols N.N."/>
        </authorList>
    </citation>
    <scope>NUCLEOTIDE SEQUENCE [LARGE SCALE GENOMIC DNA]</scope>
    <source>
        <strain evidence="6 7">NRRL 30616</strain>
    </source>
</reference>
<comment type="similarity">
    <text evidence="1">Belongs to the eukaryotic ribosomal protein eL28 family.</text>
</comment>
<evidence type="ECO:0000259" key="5">
    <source>
        <dbReference type="Pfam" id="PF01778"/>
    </source>
</evidence>
<proteinExistence type="inferred from homology"/>
<dbReference type="GO" id="GO:1990904">
    <property type="term" value="C:ribonucleoprotein complex"/>
    <property type="evidence" value="ECO:0007669"/>
    <property type="project" value="UniProtKB-KW"/>
</dbReference>
<organism evidence="6 7">
    <name type="scientific">Coniochaeta ligniaria NRRL 30616</name>
    <dbReference type="NCBI Taxonomy" id="1408157"/>
    <lineage>
        <taxon>Eukaryota</taxon>
        <taxon>Fungi</taxon>
        <taxon>Dikarya</taxon>
        <taxon>Ascomycota</taxon>
        <taxon>Pezizomycotina</taxon>
        <taxon>Sordariomycetes</taxon>
        <taxon>Sordariomycetidae</taxon>
        <taxon>Coniochaetales</taxon>
        <taxon>Coniochaetaceae</taxon>
        <taxon>Coniochaeta</taxon>
    </lineage>
</organism>
<feature type="domain" description="Ribosomal eL28/Mak16" evidence="5">
    <location>
        <begin position="10"/>
        <end position="130"/>
    </location>
</feature>
<sequence>MSFTNISSDVVWEVVRNNNAFLVKRSKHIGGGGGVQFSRDPYNPTNLHSRKYAGFVNDKAVGVLATEKGVQVVSKKSGSANKPAASKYSVNYTKSTRKTFKSIANQTAKSGYRPDLRAAAVARASAIRRSQRPVKPTPEAKLRGNAAKKAAEKA</sequence>
<evidence type="ECO:0000313" key="7">
    <source>
        <dbReference type="Proteomes" id="UP000182658"/>
    </source>
</evidence>
<dbReference type="Gene3D" id="3.30.390.110">
    <property type="match status" value="1"/>
</dbReference>
<keyword evidence="2 6" id="KW-0689">Ribosomal protein</keyword>
<evidence type="ECO:0000313" key="6">
    <source>
        <dbReference type="EMBL" id="OIW33860.1"/>
    </source>
</evidence>
<dbReference type="InterPro" id="IPR002672">
    <property type="entry name" value="Ribosomal_eL28"/>
</dbReference>
<keyword evidence="3" id="KW-0687">Ribonucleoprotein</keyword>
<dbReference type="STRING" id="1408157.A0A1J7JWT3"/>
<evidence type="ECO:0000256" key="1">
    <source>
        <dbReference type="ARBA" id="ARBA00007926"/>
    </source>
</evidence>